<reference evidence="2 3" key="1">
    <citation type="submission" date="2018-06" db="EMBL/GenBank/DDBJ databases">
        <title>Genome analysis of cellulolytic fungus Trichoderma lentiforme CFAM-422.</title>
        <authorList>
            <person name="Steindorff A.S."/>
            <person name="Formighieri E.F."/>
            <person name="Midorikawa G.E.O."/>
            <person name="Tamietti M.S."/>
            <person name="Ramos E.Z."/>
            <person name="Silva A.S."/>
            <person name="Bon E.P.S."/>
            <person name="Mendes T.D."/>
            <person name="Damaso M.C.T."/>
            <person name="Favaro L.C.L."/>
        </authorList>
    </citation>
    <scope>NUCLEOTIDE SEQUENCE [LARGE SCALE GENOMIC DNA]</scope>
    <source>
        <strain evidence="2 3">CFAM-422</strain>
    </source>
</reference>
<evidence type="ECO:0000313" key="2">
    <source>
        <dbReference type="EMBL" id="KAF3060189.1"/>
    </source>
</evidence>
<comment type="caution">
    <text evidence="2">The sequence shown here is derived from an EMBL/GenBank/DDBJ whole genome shotgun (WGS) entry which is preliminary data.</text>
</comment>
<gene>
    <name evidence="2" type="ORF">CFAM422_011380</name>
</gene>
<organism evidence="2 3">
    <name type="scientific">Trichoderma lentiforme</name>
    <dbReference type="NCBI Taxonomy" id="1567552"/>
    <lineage>
        <taxon>Eukaryota</taxon>
        <taxon>Fungi</taxon>
        <taxon>Dikarya</taxon>
        <taxon>Ascomycota</taxon>
        <taxon>Pezizomycotina</taxon>
        <taxon>Sordariomycetes</taxon>
        <taxon>Hypocreomycetidae</taxon>
        <taxon>Hypocreales</taxon>
        <taxon>Hypocreaceae</taxon>
        <taxon>Trichoderma</taxon>
    </lineage>
</organism>
<feature type="compositionally biased region" description="Polar residues" evidence="1">
    <location>
        <begin position="1"/>
        <end position="13"/>
    </location>
</feature>
<evidence type="ECO:0000256" key="1">
    <source>
        <dbReference type="SAM" id="MobiDB-lite"/>
    </source>
</evidence>
<name>A0A9P5C799_9HYPO</name>
<keyword evidence="3" id="KW-1185">Reference proteome</keyword>
<dbReference type="AlphaFoldDB" id="A0A9P5C799"/>
<sequence>MRNNVIEISSGDSTEVENKDQDDNVSVMEVDIGDDASVIEIDVPDDVSVVGINIPDDASIMEVESQDEDGQERRLNGGQEDGVAERRELGTASSSNARIAEFLVVLRLPGSISSS</sequence>
<dbReference type="Proteomes" id="UP000801864">
    <property type="component" value="Unassembled WGS sequence"/>
</dbReference>
<evidence type="ECO:0000313" key="3">
    <source>
        <dbReference type="Proteomes" id="UP000801864"/>
    </source>
</evidence>
<dbReference type="EMBL" id="QLNT01000024">
    <property type="protein sequence ID" value="KAF3060189.1"/>
    <property type="molecule type" value="Genomic_DNA"/>
</dbReference>
<feature type="region of interest" description="Disordered" evidence="1">
    <location>
        <begin position="1"/>
        <end position="21"/>
    </location>
</feature>
<proteinExistence type="predicted"/>
<feature type="region of interest" description="Disordered" evidence="1">
    <location>
        <begin position="62"/>
        <end position="92"/>
    </location>
</feature>
<protein>
    <submittedName>
        <fullName evidence="2">Uncharacterized protein</fullName>
    </submittedName>
</protein>
<accession>A0A9P5C799</accession>